<protein>
    <submittedName>
        <fullName evidence="1">Uncharacterized protein</fullName>
    </submittedName>
</protein>
<accession>A0A0C3P529</accession>
<keyword evidence="2" id="KW-1185">Reference proteome</keyword>
<dbReference type="EMBL" id="KN831981">
    <property type="protein sequence ID" value="KIO02606.1"/>
    <property type="molecule type" value="Genomic_DNA"/>
</dbReference>
<organism evidence="1 2">
    <name type="scientific">Pisolithus tinctorius Marx 270</name>
    <dbReference type="NCBI Taxonomy" id="870435"/>
    <lineage>
        <taxon>Eukaryota</taxon>
        <taxon>Fungi</taxon>
        <taxon>Dikarya</taxon>
        <taxon>Basidiomycota</taxon>
        <taxon>Agaricomycotina</taxon>
        <taxon>Agaricomycetes</taxon>
        <taxon>Agaricomycetidae</taxon>
        <taxon>Boletales</taxon>
        <taxon>Sclerodermatineae</taxon>
        <taxon>Pisolithaceae</taxon>
        <taxon>Pisolithus</taxon>
    </lineage>
</organism>
<evidence type="ECO:0000313" key="2">
    <source>
        <dbReference type="Proteomes" id="UP000054217"/>
    </source>
</evidence>
<name>A0A0C3P529_PISTI</name>
<sequence>MDVPTSSTIRSENPIVITGSMNARCNCQWMAPTTLQITLSFRKPCDKQHDIIHSTKYKKYSSSDERVINSTTQCKCWVSRVVNKIVIHAGAPVHVLQFTIPSIQSSSTSLYA</sequence>
<evidence type="ECO:0000313" key="1">
    <source>
        <dbReference type="EMBL" id="KIO02606.1"/>
    </source>
</evidence>
<dbReference type="InParanoid" id="A0A0C3P529"/>
<gene>
    <name evidence="1" type="ORF">M404DRAFT_654033</name>
</gene>
<reference evidence="1 2" key="1">
    <citation type="submission" date="2014-04" db="EMBL/GenBank/DDBJ databases">
        <authorList>
            <consortium name="DOE Joint Genome Institute"/>
            <person name="Kuo A."/>
            <person name="Kohler A."/>
            <person name="Costa M.D."/>
            <person name="Nagy L.G."/>
            <person name="Floudas D."/>
            <person name="Copeland A."/>
            <person name="Barry K.W."/>
            <person name="Cichocki N."/>
            <person name="Veneault-Fourrey C."/>
            <person name="LaButti K."/>
            <person name="Lindquist E.A."/>
            <person name="Lipzen A."/>
            <person name="Lundell T."/>
            <person name="Morin E."/>
            <person name="Murat C."/>
            <person name="Sun H."/>
            <person name="Tunlid A."/>
            <person name="Henrissat B."/>
            <person name="Grigoriev I.V."/>
            <person name="Hibbett D.S."/>
            <person name="Martin F."/>
            <person name="Nordberg H.P."/>
            <person name="Cantor M.N."/>
            <person name="Hua S.X."/>
        </authorList>
    </citation>
    <scope>NUCLEOTIDE SEQUENCE [LARGE SCALE GENOMIC DNA]</scope>
    <source>
        <strain evidence="1 2">Marx 270</strain>
    </source>
</reference>
<dbReference type="HOGENOM" id="CLU_2146906_0_0_1"/>
<dbReference type="Proteomes" id="UP000054217">
    <property type="component" value="Unassembled WGS sequence"/>
</dbReference>
<reference evidence="2" key="2">
    <citation type="submission" date="2015-01" db="EMBL/GenBank/DDBJ databases">
        <title>Evolutionary Origins and Diversification of the Mycorrhizal Mutualists.</title>
        <authorList>
            <consortium name="DOE Joint Genome Institute"/>
            <consortium name="Mycorrhizal Genomics Consortium"/>
            <person name="Kohler A."/>
            <person name="Kuo A."/>
            <person name="Nagy L.G."/>
            <person name="Floudas D."/>
            <person name="Copeland A."/>
            <person name="Barry K.W."/>
            <person name="Cichocki N."/>
            <person name="Veneault-Fourrey C."/>
            <person name="LaButti K."/>
            <person name="Lindquist E.A."/>
            <person name="Lipzen A."/>
            <person name="Lundell T."/>
            <person name="Morin E."/>
            <person name="Murat C."/>
            <person name="Riley R."/>
            <person name="Ohm R."/>
            <person name="Sun H."/>
            <person name="Tunlid A."/>
            <person name="Henrissat B."/>
            <person name="Grigoriev I.V."/>
            <person name="Hibbett D.S."/>
            <person name="Martin F."/>
        </authorList>
    </citation>
    <scope>NUCLEOTIDE SEQUENCE [LARGE SCALE GENOMIC DNA]</scope>
    <source>
        <strain evidence="2">Marx 270</strain>
    </source>
</reference>
<proteinExistence type="predicted"/>
<dbReference type="AlphaFoldDB" id="A0A0C3P529"/>